<evidence type="ECO:0000256" key="4">
    <source>
        <dbReference type="ARBA" id="ARBA00022679"/>
    </source>
</evidence>
<evidence type="ECO:0000256" key="2">
    <source>
        <dbReference type="ARBA" id="ARBA00022475"/>
    </source>
</evidence>
<name>A0A1I4A7J1_9BACT</name>
<reference evidence="8" key="1">
    <citation type="submission" date="2016-10" db="EMBL/GenBank/DDBJ databases">
        <authorList>
            <person name="Varghese N."/>
            <person name="Submissions S."/>
        </authorList>
    </citation>
    <scope>NUCLEOTIDE SEQUENCE [LARGE SCALE GENOMIC DNA]</scope>
    <source>
        <strain evidence="8">DSM 5918</strain>
    </source>
</reference>
<keyword evidence="4 7" id="KW-0808">Transferase</keyword>
<evidence type="ECO:0000256" key="6">
    <source>
        <dbReference type="ARBA" id="ARBA00023315"/>
    </source>
</evidence>
<dbReference type="InterPro" id="IPR004960">
    <property type="entry name" value="LipA_acyltrans"/>
</dbReference>
<dbReference type="Pfam" id="PF03279">
    <property type="entry name" value="Lip_A_acyltrans"/>
    <property type="match status" value="1"/>
</dbReference>
<dbReference type="PANTHER" id="PTHR30606">
    <property type="entry name" value="LIPID A BIOSYNTHESIS LAUROYL ACYLTRANSFERASE"/>
    <property type="match status" value="1"/>
</dbReference>
<evidence type="ECO:0000313" key="8">
    <source>
        <dbReference type="Proteomes" id="UP000198635"/>
    </source>
</evidence>
<keyword evidence="3" id="KW-0997">Cell inner membrane</keyword>
<dbReference type="OrthoDB" id="9803456at2"/>
<dbReference type="Proteomes" id="UP000198635">
    <property type="component" value="Unassembled WGS sequence"/>
</dbReference>
<comment type="subcellular location">
    <subcellularLocation>
        <location evidence="1">Cell inner membrane</location>
    </subcellularLocation>
</comment>
<keyword evidence="2" id="KW-1003">Cell membrane</keyword>
<dbReference type="GO" id="GO:0005886">
    <property type="term" value="C:plasma membrane"/>
    <property type="evidence" value="ECO:0007669"/>
    <property type="project" value="UniProtKB-SubCell"/>
</dbReference>
<accession>A0A1I4A7J1</accession>
<proteinExistence type="predicted"/>
<evidence type="ECO:0000256" key="5">
    <source>
        <dbReference type="ARBA" id="ARBA00023136"/>
    </source>
</evidence>
<keyword evidence="5" id="KW-0472">Membrane</keyword>
<evidence type="ECO:0000256" key="3">
    <source>
        <dbReference type="ARBA" id="ARBA00022519"/>
    </source>
</evidence>
<dbReference type="PANTHER" id="PTHR30606:SF10">
    <property type="entry name" value="PHOSPHATIDYLINOSITOL MANNOSIDE ACYLTRANSFERASE"/>
    <property type="match status" value="1"/>
</dbReference>
<evidence type="ECO:0000256" key="1">
    <source>
        <dbReference type="ARBA" id="ARBA00004533"/>
    </source>
</evidence>
<evidence type="ECO:0000313" key="7">
    <source>
        <dbReference type="EMBL" id="SFK51901.1"/>
    </source>
</evidence>
<dbReference type="EMBL" id="FORX01000030">
    <property type="protein sequence ID" value="SFK51901.1"/>
    <property type="molecule type" value="Genomic_DNA"/>
</dbReference>
<sequence length="289" mass="33012">MRHIAYNAFLPLGTSLSLERLHALGNGIGKLMWAVLPSRRKETTACMRDRLGLGESEARELAKASFRHSACSFLELFHARYMDHRFLEERIEYENPDLFERMGATLRPVVGVTAHLGCWELLGGVLKRFNTKTDCQVVARLPKDAALADLLMHMRTQSKIRVLPHREAATEALGKLRRGGLCAFLVDHNCKRAEAQFLPFLGKTAAVNKGPAILALRAKAEVWPFFLIRLPQGRFRAVTLPCLDTAVLEGSRAERIEQICRFYTGAVEQMVLRYPEQWFWMHRRWKTQP</sequence>
<organism evidence="7 8">
    <name type="scientific">Desulfomicrobium apsheronum</name>
    <dbReference type="NCBI Taxonomy" id="52560"/>
    <lineage>
        <taxon>Bacteria</taxon>
        <taxon>Pseudomonadati</taxon>
        <taxon>Thermodesulfobacteriota</taxon>
        <taxon>Desulfovibrionia</taxon>
        <taxon>Desulfovibrionales</taxon>
        <taxon>Desulfomicrobiaceae</taxon>
        <taxon>Desulfomicrobium</taxon>
    </lineage>
</organism>
<protein>
    <submittedName>
        <fullName evidence="7">KDO2-lipid IV(A) lauroyltransferase</fullName>
    </submittedName>
</protein>
<dbReference type="CDD" id="cd07984">
    <property type="entry name" value="LPLAT_LABLAT-like"/>
    <property type="match status" value="1"/>
</dbReference>
<gene>
    <name evidence="7" type="ORF">SAMN04488082_13013</name>
</gene>
<dbReference type="AlphaFoldDB" id="A0A1I4A7J1"/>
<dbReference type="GO" id="GO:0016746">
    <property type="term" value="F:acyltransferase activity"/>
    <property type="evidence" value="ECO:0007669"/>
    <property type="project" value="UniProtKB-KW"/>
</dbReference>
<dbReference type="RefSeq" id="WP_092379522.1">
    <property type="nucleotide sequence ID" value="NZ_FORX01000030.1"/>
</dbReference>
<dbReference type="STRING" id="52560.SAMN04488082_13013"/>
<keyword evidence="8" id="KW-1185">Reference proteome</keyword>
<dbReference type="GO" id="GO:0009247">
    <property type="term" value="P:glycolipid biosynthetic process"/>
    <property type="evidence" value="ECO:0007669"/>
    <property type="project" value="UniProtKB-ARBA"/>
</dbReference>
<keyword evidence="6" id="KW-0012">Acyltransferase</keyword>